<dbReference type="AlphaFoldDB" id="A0A6P1GFH0"/>
<organism evidence="1 2">
    <name type="scientific">Sphingobium yanoikuyae</name>
    <name type="common">Sphingomonas yanoikuyae</name>
    <dbReference type="NCBI Taxonomy" id="13690"/>
    <lineage>
        <taxon>Bacteria</taxon>
        <taxon>Pseudomonadati</taxon>
        <taxon>Pseudomonadota</taxon>
        <taxon>Alphaproteobacteria</taxon>
        <taxon>Sphingomonadales</taxon>
        <taxon>Sphingomonadaceae</taxon>
        <taxon>Sphingobium</taxon>
    </lineage>
</organism>
<sequence length="79" mass="8503">MVITASVEWHLGVSGEPVNTFLAKNEPKTKITPQHPLLACPHEPRPSHADVILPMFDNSGLAPGDIIQIGELEAAPIMI</sequence>
<name>A0A6P1GFH0_SPHYA</name>
<proteinExistence type="predicted"/>
<accession>A0A6P1GFH0</accession>
<dbReference type="RefSeq" id="WP_159366282.1">
    <property type="nucleotide sequence ID" value="NZ_CP047218.1"/>
</dbReference>
<dbReference type="Proteomes" id="UP000464086">
    <property type="component" value="Chromosome"/>
</dbReference>
<gene>
    <name evidence="1" type="ORF">GS397_09365</name>
</gene>
<protein>
    <submittedName>
        <fullName evidence="1">Uncharacterized protein</fullName>
    </submittedName>
</protein>
<reference evidence="1 2" key="1">
    <citation type="submission" date="2019-12" db="EMBL/GenBank/DDBJ databases">
        <title>Functional and genomic insights into the Sphingobium yanoikuyae YC-JY1, a bacterium efficiently degrading bisphenol A.</title>
        <authorList>
            <person name="Jia Y."/>
            <person name="Li X."/>
            <person name="Wang J."/>
            <person name="Eltoukhy A."/>
            <person name="Lamraoui I."/>
            <person name="Yan Y."/>
        </authorList>
    </citation>
    <scope>NUCLEOTIDE SEQUENCE [LARGE SCALE GENOMIC DNA]</scope>
    <source>
        <strain evidence="1 2">YC-JY1</strain>
    </source>
</reference>
<evidence type="ECO:0000313" key="2">
    <source>
        <dbReference type="Proteomes" id="UP000464086"/>
    </source>
</evidence>
<dbReference type="EMBL" id="CP047218">
    <property type="protein sequence ID" value="QHD67237.1"/>
    <property type="molecule type" value="Genomic_DNA"/>
</dbReference>
<evidence type="ECO:0000313" key="1">
    <source>
        <dbReference type="EMBL" id="QHD67237.1"/>
    </source>
</evidence>